<dbReference type="Pfam" id="PF00172">
    <property type="entry name" value="Zn_clus"/>
    <property type="match status" value="1"/>
</dbReference>
<reference evidence="8 9" key="1">
    <citation type="submission" date="2019-07" db="EMBL/GenBank/DDBJ databases">
        <title>The First High-Quality Draft Genome Sequence of the Causal Agent of the Current Panama Disease Epidemic.</title>
        <authorList>
            <person name="Warmington R.J."/>
            <person name="Kay W."/>
            <person name="Jeffries A."/>
            <person name="Bebber D."/>
            <person name="Moore K."/>
            <person name="Studholme D.J."/>
        </authorList>
    </citation>
    <scope>NUCLEOTIDE SEQUENCE [LARGE SCALE GENOMIC DNA]</scope>
    <source>
        <strain evidence="8 9">TR4</strain>
    </source>
</reference>
<dbReference type="Proteomes" id="UP000321331">
    <property type="component" value="Unassembled WGS sequence"/>
</dbReference>
<dbReference type="Pfam" id="PF04082">
    <property type="entry name" value="Fungal_trans"/>
    <property type="match status" value="1"/>
</dbReference>
<dbReference type="InterPro" id="IPR036864">
    <property type="entry name" value="Zn2-C6_fun-type_DNA-bd_sf"/>
</dbReference>
<dbReference type="EMBL" id="VMNF01000012">
    <property type="protein sequence ID" value="TXB99321.1"/>
    <property type="molecule type" value="Genomic_DNA"/>
</dbReference>
<evidence type="ECO:0000256" key="5">
    <source>
        <dbReference type="ARBA" id="ARBA00023242"/>
    </source>
</evidence>
<evidence type="ECO:0000256" key="6">
    <source>
        <dbReference type="SAM" id="MobiDB-lite"/>
    </source>
</evidence>
<feature type="compositionally biased region" description="Basic and acidic residues" evidence="6">
    <location>
        <begin position="188"/>
        <end position="203"/>
    </location>
</feature>
<comment type="caution">
    <text evidence="8">The sequence shown here is derived from an EMBL/GenBank/DDBJ whole genome shotgun (WGS) entry which is preliminary data.</text>
</comment>
<dbReference type="GO" id="GO:0000435">
    <property type="term" value="P:positive regulation of transcription from RNA polymerase II promoter by galactose"/>
    <property type="evidence" value="ECO:0007669"/>
    <property type="project" value="TreeGrafter"/>
</dbReference>
<dbReference type="SMART" id="SM00906">
    <property type="entry name" value="Fungal_trans"/>
    <property type="match status" value="1"/>
</dbReference>
<dbReference type="GO" id="GO:0008270">
    <property type="term" value="F:zinc ion binding"/>
    <property type="evidence" value="ECO:0007669"/>
    <property type="project" value="InterPro"/>
</dbReference>
<accession>A0A5C6SL42</accession>
<name>A0A5C6SL42_FUSOC</name>
<dbReference type="GO" id="GO:0000978">
    <property type="term" value="F:RNA polymerase II cis-regulatory region sequence-specific DNA binding"/>
    <property type="evidence" value="ECO:0007669"/>
    <property type="project" value="TreeGrafter"/>
</dbReference>
<dbReference type="GO" id="GO:0005634">
    <property type="term" value="C:nucleus"/>
    <property type="evidence" value="ECO:0007669"/>
    <property type="project" value="TreeGrafter"/>
</dbReference>
<dbReference type="AlphaFoldDB" id="A0A5C6SL42"/>
<dbReference type="Gene3D" id="4.10.240.10">
    <property type="entry name" value="Zn(2)-C6 fungal-type DNA-binding domain"/>
    <property type="match status" value="1"/>
</dbReference>
<dbReference type="InterPro" id="IPR001138">
    <property type="entry name" value="Zn2Cys6_DnaBD"/>
</dbReference>
<dbReference type="InterPro" id="IPR007219">
    <property type="entry name" value="XnlR_reg_dom"/>
</dbReference>
<evidence type="ECO:0000256" key="1">
    <source>
        <dbReference type="ARBA" id="ARBA00022723"/>
    </source>
</evidence>
<dbReference type="PANTHER" id="PTHR47424">
    <property type="entry name" value="REGULATORY PROTEIN GAL4"/>
    <property type="match status" value="1"/>
</dbReference>
<keyword evidence="5" id="KW-0539">Nucleus</keyword>
<evidence type="ECO:0000259" key="7">
    <source>
        <dbReference type="SMART" id="SM00906"/>
    </source>
</evidence>
<feature type="region of interest" description="Disordered" evidence="6">
    <location>
        <begin position="215"/>
        <end position="234"/>
    </location>
</feature>
<dbReference type="GO" id="GO:0000981">
    <property type="term" value="F:DNA-binding transcription factor activity, RNA polymerase II-specific"/>
    <property type="evidence" value="ECO:0007669"/>
    <property type="project" value="InterPro"/>
</dbReference>
<evidence type="ECO:0000256" key="4">
    <source>
        <dbReference type="ARBA" id="ARBA00023163"/>
    </source>
</evidence>
<evidence type="ECO:0000256" key="2">
    <source>
        <dbReference type="ARBA" id="ARBA00023015"/>
    </source>
</evidence>
<organism evidence="8 9">
    <name type="scientific">Fusarium oxysporum f. sp. cubense</name>
    <dbReference type="NCBI Taxonomy" id="61366"/>
    <lineage>
        <taxon>Eukaryota</taxon>
        <taxon>Fungi</taxon>
        <taxon>Dikarya</taxon>
        <taxon>Ascomycota</taxon>
        <taxon>Pezizomycotina</taxon>
        <taxon>Sordariomycetes</taxon>
        <taxon>Hypocreomycetidae</taxon>
        <taxon>Hypocreales</taxon>
        <taxon>Nectriaceae</taxon>
        <taxon>Fusarium</taxon>
        <taxon>Fusarium oxysporum species complex</taxon>
    </lineage>
</organism>
<gene>
    <name evidence="8" type="ORF">FocTR4_00012607</name>
</gene>
<keyword evidence="3" id="KW-0238">DNA-binding</keyword>
<dbReference type="CDD" id="cd00067">
    <property type="entry name" value="GAL4"/>
    <property type="match status" value="1"/>
</dbReference>
<keyword evidence="1" id="KW-0479">Metal-binding</keyword>
<keyword evidence="2" id="KW-0805">Transcription regulation</keyword>
<protein>
    <recommendedName>
        <fullName evidence="7">Xylanolytic transcriptional activator regulatory domain-containing protein</fullName>
    </recommendedName>
</protein>
<keyword evidence="4" id="KW-0804">Transcription</keyword>
<dbReference type="InterPro" id="IPR051127">
    <property type="entry name" value="Fungal_SecMet_Regulators"/>
</dbReference>
<sequence length="804" mass="90480">MYKRPGQFLSDCISVLTARHSPSLPRLTQRIERRHTLLFFPKLPTLLALILDSLGQLPNTILTGPFLLILGGLVKLKSYEKQKLHAERYGGYFGRRTCVQTQAGSPGMPDMSQDEGQGVQCDGRKPECSRCVGYGFTCLYAKTRSRRHEVNEDDGCDGPSSNAIDELRDAINGYDDLVHRLSSKKKQDKFDPKESHNQVKDRVKKALDRVADTRAADIASPSDQDRASQLTSSQNQHRYLGEVSDVHFFNLVKGFLQTKDLSNPEQDFDSYEQDGEVWTTNNESNGPTLLPGLAQTRDLVKVYFSTIHIAYPFIPQSTFMASLAGEGKIPNNATDLAILYVICAIGSYYTSFPGRDSDSRTRHERYFHHAMGLTAATSRHHSIHQVSLLLVQCFYLLAVSRTDSCWTTLGQAVRIAQSIGLHVEPPNSKSRSATEIERRRRTWYSIYVLDRLLSLQLGRPPAIHDEDCSVALPSRRADDEIDWTSNTIDPATEGPSAGDYFISVIGFSRIVGCVLRDIYGPAHSRPTPEMILSTQTLDHRLIEWKLSLPRKLRFDLGHSFDQNNTFRRQRNMLAIKFHHLRALIHRPYLCYPLLRQRDDSPMSMSQLDWPLIAVFEKICIDEAQGTARLLHHVSDEQELVHEFPWWQMISCLICAGSILLVSSIFAQQPDDHSGFDSEGLRDDAETCLKIFEALSSNSKSARIARNMIQGLKQSGSEWRKQAGREADTVLFQQALRQCDNSMPLQHASSSGGPLAQEMLGLEGQNVEFLSEAISTPQSWPAEIIDSMAWSSQFLDTIQGDGSWT</sequence>
<dbReference type="PANTHER" id="PTHR47424:SF3">
    <property type="entry name" value="REGULATORY PROTEIN GAL4"/>
    <property type="match status" value="1"/>
</dbReference>
<feature type="region of interest" description="Disordered" evidence="6">
    <location>
        <begin position="183"/>
        <end position="203"/>
    </location>
</feature>
<proteinExistence type="predicted"/>
<evidence type="ECO:0000313" key="9">
    <source>
        <dbReference type="Proteomes" id="UP000321331"/>
    </source>
</evidence>
<dbReference type="CDD" id="cd12148">
    <property type="entry name" value="fungal_TF_MHR"/>
    <property type="match status" value="1"/>
</dbReference>
<feature type="domain" description="Xylanolytic transcriptional activator regulatory" evidence="7">
    <location>
        <begin position="405"/>
        <end position="479"/>
    </location>
</feature>
<evidence type="ECO:0000256" key="3">
    <source>
        <dbReference type="ARBA" id="ARBA00023125"/>
    </source>
</evidence>
<dbReference type="GO" id="GO:0006351">
    <property type="term" value="P:DNA-templated transcription"/>
    <property type="evidence" value="ECO:0007669"/>
    <property type="project" value="InterPro"/>
</dbReference>
<evidence type="ECO:0000313" key="8">
    <source>
        <dbReference type="EMBL" id="TXB99321.1"/>
    </source>
</evidence>